<dbReference type="Proteomes" id="UP001107558">
    <property type="component" value="Chromosome 4"/>
</dbReference>
<dbReference type="Pfam" id="PF00651">
    <property type="entry name" value="BTB"/>
    <property type="match status" value="1"/>
</dbReference>
<evidence type="ECO:0000259" key="4">
    <source>
        <dbReference type="PROSITE" id="PS50097"/>
    </source>
</evidence>
<keyword evidence="2" id="KW-0732">Signal</keyword>
<dbReference type="SMART" id="SM00225">
    <property type="entry name" value="BTB"/>
    <property type="match status" value="1"/>
</dbReference>
<keyword evidence="1" id="KW-0433">Leucine-rich repeat</keyword>
<evidence type="ECO:0000313" key="6">
    <source>
        <dbReference type="Proteomes" id="UP001107558"/>
    </source>
</evidence>
<dbReference type="InterPro" id="IPR000210">
    <property type="entry name" value="BTB/POZ_dom"/>
</dbReference>
<dbReference type="SUPFAM" id="SSF54695">
    <property type="entry name" value="POZ domain"/>
    <property type="match status" value="1"/>
</dbReference>
<dbReference type="Pfam" id="PF13855">
    <property type="entry name" value="LRR_8"/>
    <property type="match status" value="1"/>
</dbReference>
<dbReference type="PANTHER" id="PTHR24373">
    <property type="entry name" value="SLIT RELATED LEUCINE-RICH REPEAT NEURONAL PROTEIN"/>
    <property type="match status" value="1"/>
</dbReference>
<sequence>MDPKSKLIISDCLYHTFSTPSNKIERYTCTIIEVNGPVKESRDYSKHLDGKCDNDVEIVRFMRTKNLTKIPNGISEVFPNIQTLIINDCKVSQINLNALENLKELLVQHTPITFLGADAFKNLKSLEILSFYDTKLTTIDEKVFDNLQKLKAVYMLKNLTINAAFASTNSLWPDESEIYTKVPTIEEFKKIIESRSPCDAVCSDIKNLLANNDYKDFTITIKESNYHGIDCTEKCCNEIIKVHKFLIAARCPKLIEMIEENSDEKNLNFIDIPSHAFKRVVEYFYNGIFPSPVNDPLLKMKDLLTVAEKLEIKDLIEFVKNKENDCPKNEKKLDLKNDEKLKENEVKSPANIQENLIENSESNQENKVFENVPSSVNIYKNDDKKTENEIQKPLPTQITLIYRKSLKKQTDDVKDITDDFVKIEFEDQFEIIDDFYDEVCSHD</sequence>
<organism evidence="5 6">
    <name type="scientific">Polypedilum vanderplanki</name>
    <name type="common">Sleeping chironomid midge</name>
    <dbReference type="NCBI Taxonomy" id="319348"/>
    <lineage>
        <taxon>Eukaryota</taxon>
        <taxon>Metazoa</taxon>
        <taxon>Ecdysozoa</taxon>
        <taxon>Arthropoda</taxon>
        <taxon>Hexapoda</taxon>
        <taxon>Insecta</taxon>
        <taxon>Pterygota</taxon>
        <taxon>Neoptera</taxon>
        <taxon>Endopterygota</taxon>
        <taxon>Diptera</taxon>
        <taxon>Nematocera</taxon>
        <taxon>Chironomoidea</taxon>
        <taxon>Chironomidae</taxon>
        <taxon>Chironominae</taxon>
        <taxon>Polypedilum</taxon>
        <taxon>Polypedilum</taxon>
    </lineage>
</organism>
<dbReference type="InterPro" id="IPR011333">
    <property type="entry name" value="SKP1/BTB/POZ_sf"/>
</dbReference>
<dbReference type="SUPFAM" id="SSF52058">
    <property type="entry name" value="L domain-like"/>
    <property type="match status" value="1"/>
</dbReference>
<evidence type="ECO:0000313" key="5">
    <source>
        <dbReference type="EMBL" id="KAG5668999.1"/>
    </source>
</evidence>
<dbReference type="Gene3D" id="3.80.10.10">
    <property type="entry name" value="Ribonuclease Inhibitor"/>
    <property type="match status" value="1"/>
</dbReference>
<keyword evidence="3" id="KW-0677">Repeat</keyword>
<dbReference type="InterPro" id="IPR032675">
    <property type="entry name" value="LRR_dom_sf"/>
</dbReference>
<dbReference type="CDD" id="cd18186">
    <property type="entry name" value="BTB_POZ_ZBTB_KLHL-like"/>
    <property type="match status" value="1"/>
</dbReference>
<name>A0A9J6BHE6_POLVA</name>
<dbReference type="SMART" id="SM00369">
    <property type="entry name" value="LRR_TYP"/>
    <property type="match status" value="2"/>
</dbReference>
<comment type="caution">
    <text evidence="5">The sequence shown here is derived from an EMBL/GenBank/DDBJ whole genome shotgun (WGS) entry which is preliminary data.</text>
</comment>
<dbReference type="InterPro" id="IPR003591">
    <property type="entry name" value="Leu-rich_rpt_typical-subtyp"/>
</dbReference>
<dbReference type="InterPro" id="IPR001611">
    <property type="entry name" value="Leu-rich_rpt"/>
</dbReference>
<keyword evidence="6" id="KW-1185">Reference proteome</keyword>
<evidence type="ECO:0000256" key="1">
    <source>
        <dbReference type="ARBA" id="ARBA00022614"/>
    </source>
</evidence>
<dbReference type="GO" id="GO:0005615">
    <property type="term" value="C:extracellular space"/>
    <property type="evidence" value="ECO:0007669"/>
    <property type="project" value="TreeGrafter"/>
</dbReference>
<dbReference type="OrthoDB" id="6359816at2759"/>
<proteinExistence type="predicted"/>
<dbReference type="PANTHER" id="PTHR24373:SF398">
    <property type="entry name" value="LEUCINE-RICH REPEAT-CONTAINING G-PROTEIN COUPLED RECEPTOR 6"/>
    <property type="match status" value="1"/>
</dbReference>
<evidence type="ECO:0000256" key="2">
    <source>
        <dbReference type="ARBA" id="ARBA00022729"/>
    </source>
</evidence>
<dbReference type="EMBL" id="JADBJN010000004">
    <property type="protein sequence ID" value="KAG5668999.1"/>
    <property type="molecule type" value="Genomic_DNA"/>
</dbReference>
<reference evidence="5" key="1">
    <citation type="submission" date="2021-03" db="EMBL/GenBank/DDBJ databases">
        <title>Chromosome level genome of the anhydrobiotic midge Polypedilum vanderplanki.</title>
        <authorList>
            <person name="Yoshida Y."/>
            <person name="Kikawada T."/>
            <person name="Gusev O."/>
        </authorList>
    </citation>
    <scope>NUCLEOTIDE SEQUENCE</scope>
    <source>
        <strain evidence="5">NIAS01</strain>
        <tissue evidence="5">Whole body or cell culture</tissue>
    </source>
</reference>
<accession>A0A9J6BHE6</accession>
<dbReference type="AlphaFoldDB" id="A0A9J6BHE6"/>
<evidence type="ECO:0000256" key="3">
    <source>
        <dbReference type="ARBA" id="ARBA00022737"/>
    </source>
</evidence>
<feature type="domain" description="BTB" evidence="4">
    <location>
        <begin position="215"/>
        <end position="287"/>
    </location>
</feature>
<dbReference type="GO" id="GO:0031012">
    <property type="term" value="C:extracellular matrix"/>
    <property type="evidence" value="ECO:0007669"/>
    <property type="project" value="TreeGrafter"/>
</dbReference>
<protein>
    <recommendedName>
        <fullName evidence="4">BTB domain-containing protein</fullName>
    </recommendedName>
</protein>
<dbReference type="Gene3D" id="3.30.710.10">
    <property type="entry name" value="Potassium Channel Kv1.1, Chain A"/>
    <property type="match status" value="1"/>
</dbReference>
<dbReference type="InterPro" id="IPR050328">
    <property type="entry name" value="Dev_Immune_Receptor"/>
</dbReference>
<dbReference type="PROSITE" id="PS50097">
    <property type="entry name" value="BTB"/>
    <property type="match status" value="1"/>
</dbReference>
<gene>
    <name evidence="5" type="ORF">PVAND_016902</name>
</gene>